<dbReference type="Proteomes" id="UP000829708">
    <property type="component" value="Chromosome"/>
</dbReference>
<dbReference type="PROSITE" id="PS51257">
    <property type="entry name" value="PROKAR_LIPOPROTEIN"/>
    <property type="match status" value="1"/>
</dbReference>
<evidence type="ECO:0000313" key="4">
    <source>
        <dbReference type="EMBL" id="UOM51742.1"/>
    </source>
</evidence>
<evidence type="ECO:0000256" key="1">
    <source>
        <dbReference type="ARBA" id="ARBA00004418"/>
    </source>
</evidence>
<proteinExistence type="inferred from homology"/>
<evidence type="ECO:0000313" key="5">
    <source>
        <dbReference type="Proteomes" id="UP000829708"/>
    </source>
</evidence>
<feature type="signal peptide" evidence="3">
    <location>
        <begin position="1"/>
        <end position="25"/>
    </location>
</feature>
<feature type="chain" id="PRO_5046918577" evidence="3">
    <location>
        <begin position="26"/>
        <end position="422"/>
    </location>
</feature>
<sequence>MKRKSIVLLSLVLACSMALAFAAGAKESAGAAQEVKTIKFYGSDAQYNKNIIAKFEAENPDVKVQIVPIDFDNAEQIIKTGIASGNPVDVSFFWGSQISAFVSSGMALDLTPYLTADNNAWMNTFVPKYIDAGKIDGKYYAVSYQPVIETLFVNETIFAENNLQVPTTWDELLVVAEQLKQKGIYALGNWSGQNHQLLVFAYQVMANNGVLEQAAAGKLPFAGSNEAPGLRTALELLRDVYKKGYWYPGEGALTATKDQVQAAFFQGRIAMLFDAGSNVGQYEKDAPFKVGVAKFPLVEKGGKYGVNVVTNALFVPINAAHKEEAVRFIKFYTSEAGQSETMATGRLPSIKAKQDKIDNKLMQALMNTTTGDNVVSYRHMQNISPEVNSYLQNDLVGAVCAGESIDSALAKLEALRVKAMGK</sequence>
<dbReference type="SUPFAM" id="SSF53850">
    <property type="entry name" value="Periplasmic binding protein-like II"/>
    <property type="match status" value="1"/>
</dbReference>
<accession>A0ABY4DD43</accession>
<dbReference type="InterPro" id="IPR050490">
    <property type="entry name" value="Bact_solute-bd_prot1"/>
</dbReference>
<dbReference type="Pfam" id="PF01547">
    <property type="entry name" value="SBP_bac_1"/>
    <property type="match status" value="1"/>
</dbReference>
<comment type="subcellular location">
    <subcellularLocation>
        <location evidence="1">Periplasm</location>
    </subcellularLocation>
</comment>
<protein>
    <submittedName>
        <fullName evidence="4">Sugar ABC transporter substrate-binding protein</fullName>
    </submittedName>
</protein>
<dbReference type="EMBL" id="CP094929">
    <property type="protein sequence ID" value="UOM51742.1"/>
    <property type="molecule type" value="Genomic_DNA"/>
</dbReference>
<evidence type="ECO:0000256" key="2">
    <source>
        <dbReference type="ARBA" id="ARBA00008520"/>
    </source>
</evidence>
<dbReference type="Gene3D" id="3.40.190.10">
    <property type="entry name" value="Periplasmic binding protein-like II"/>
    <property type="match status" value="1"/>
</dbReference>
<evidence type="ECO:0000256" key="3">
    <source>
        <dbReference type="SAM" id="SignalP"/>
    </source>
</evidence>
<keyword evidence="3" id="KW-0732">Signal</keyword>
<dbReference type="CDD" id="cd13585">
    <property type="entry name" value="PBP2_TMBP_like"/>
    <property type="match status" value="1"/>
</dbReference>
<reference evidence="5" key="1">
    <citation type="journal article" date="2024" name="J Bioinform Genom">
        <title>Complete genome sequence of the type strain bacterium Sphaerochaeta associata GLS2t (VKM B-2742)t.</title>
        <authorList>
            <person name="Troshina O.Y."/>
            <person name="Tepeeva A.N."/>
            <person name="Arzamasceva V.O."/>
            <person name="Whitman W.B."/>
            <person name="Varghese N."/>
            <person name="Shapiro N."/>
            <person name="Woyke T."/>
            <person name="Kripides N.C."/>
            <person name="Vasilenko O.V."/>
        </authorList>
    </citation>
    <scope>NUCLEOTIDE SEQUENCE [LARGE SCALE GENOMIC DNA]</scope>
    <source>
        <strain evidence="5">GLS2T</strain>
    </source>
</reference>
<name>A0ABY4DD43_9SPIR</name>
<dbReference type="RefSeq" id="WP_244773415.1">
    <property type="nucleotide sequence ID" value="NZ_CP094929.1"/>
</dbReference>
<comment type="similarity">
    <text evidence="2">Belongs to the bacterial solute-binding protein 1 family.</text>
</comment>
<organism evidence="4 5">
    <name type="scientific">Sphaerochaeta associata</name>
    <dbReference type="NCBI Taxonomy" id="1129264"/>
    <lineage>
        <taxon>Bacteria</taxon>
        <taxon>Pseudomonadati</taxon>
        <taxon>Spirochaetota</taxon>
        <taxon>Spirochaetia</taxon>
        <taxon>Spirochaetales</taxon>
        <taxon>Sphaerochaetaceae</taxon>
        <taxon>Sphaerochaeta</taxon>
    </lineage>
</organism>
<dbReference type="InterPro" id="IPR006059">
    <property type="entry name" value="SBP"/>
</dbReference>
<keyword evidence="5" id="KW-1185">Reference proteome</keyword>
<gene>
    <name evidence="4" type="ORF">MUG09_02985</name>
</gene>
<dbReference type="PANTHER" id="PTHR43649">
    <property type="entry name" value="ARABINOSE-BINDING PROTEIN-RELATED"/>
    <property type="match status" value="1"/>
</dbReference>